<dbReference type="OrthoDB" id="9760188at2"/>
<keyword evidence="3 7" id="KW-0436">Ligase</keyword>
<feature type="binding site" evidence="7">
    <location>
        <position position="509"/>
    </location>
    <ligand>
        <name>deamido-NAD(+)</name>
        <dbReference type="ChEBI" id="CHEBI:58437"/>
        <note>ligand shared between two neighboring subunits</note>
    </ligand>
</feature>
<dbReference type="Pfam" id="PF00795">
    <property type="entry name" value="CN_hydrolase"/>
    <property type="match status" value="1"/>
</dbReference>
<feature type="active site" description="For glutaminase activity" evidence="7">
    <location>
        <position position="147"/>
    </location>
</feature>
<dbReference type="AlphaFoldDB" id="A0A4Y6UBJ3"/>
<evidence type="ECO:0000256" key="4">
    <source>
        <dbReference type="ARBA" id="ARBA00022741"/>
    </source>
</evidence>
<dbReference type="PIRSF" id="PIRSF006630">
    <property type="entry name" value="NADS_GAT"/>
    <property type="match status" value="1"/>
</dbReference>
<dbReference type="GO" id="GO:0005737">
    <property type="term" value="C:cytoplasm"/>
    <property type="evidence" value="ECO:0007669"/>
    <property type="project" value="InterPro"/>
</dbReference>
<feature type="binding site" evidence="7">
    <location>
        <position position="694"/>
    </location>
    <ligand>
        <name>deamido-NAD(+)</name>
        <dbReference type="ChEBI" id="CHEBI:58437"/>
        <note>ligand shared between two neighboring subunits</note>
    </ligand>
</feature>
<dbReference type="CDD" id="cd00553">
    <property type="entry name" value="NAD_synthase"/>
    <property type="match status" value="1"/>
</dbReference>
<dbReference type="SUPFAM" id="SSF56317">
    <property type="entry name" value="Carbon-nitrogen hydrolase"/>
    <property type="match status" value="1"/>
</dbReference>
<keyword evidence="4 7" id="KW-0547">Nucleotide-binding</keyword>
<keyword evidence="5 7" id="KW-0067">ATP-binding</keyword>
<comment type="similarity">
    <text evidence="2 7 8">In the C-terminal section; belongs to the NAD synthetase family.</text>
</comment>
<dbReference type="EC" id="6.3.5.1" evidence="7 8"/>
<evidence type="ECO:0000256" key="7">
    <source>
        <dbReference type="HAMAP-Rule" id="MF_02090"/>
    </source>
</evidence>
<sequence>MTDQALQATRPLPSTHDGAGTPANVDPAFRCLYSQGFARVVASSPPVVLSDPEANAATALKVMKQAHADGAAAVIFPELGLTGYSLDDLHLQADLGGRVEKALAHLLEGSQNLMSVGIVGLPVRWRQGLYNAAAVFHRGKLLGVVPKTHLPRYGEFYETRHFLSGAGTAGTIKLAGQEAPFGTDLIFRASDVPNLVLGVELCEDLWALQPPSTELALAGATVIGNLSASPVTVGRSATRAALCASQSHRIQAAYVYASAGAGESTTDLAWDGQTSIHERGALLAMGPRFNPQGGLAVADVDLAAIAQERLRQGYHTPSHQVRADGQPRWREVTFALAPGTKDRGLLRDVPRFPWYEDMTGRGGDEIAMVQRADGTDAGRAEATAAFGIIDRACREIFDIQSQALAHRLRSAQAKSMVLGVSGGLDSALALAVACEAADLLGWERSQVIARSMPGFGTGAESRSWADALMAGWGVQGDVLDIRPAAKAMLETLGHPYGRGEAVHDVTFENVQAGLRTDFLFRLANQEKGLVVGTGDMSELALGWCTYGVGDQMAHYNVNAGLPKTVVQRMVAWLGRPSAHHQASVEVQAAMAAISEAEISPELIPGTDAGSQSTEAAIGPYMLQDFTLHQVLAHGFGPRRIAFMAEKAWSAGPHGQASSWPVDWPQARQGFYELPALLAWLRVFGQRFMASSQFKRSAMPNGPKVMGAGALSPRGNWRAPSDGNAALWQRELDSITSGQAGC</sequence>
<dbReference type="GO" id="GO:0004359">
    <property type="term" value="F:glutaminase activity"/>
    <property type="evidence" value="ECO:0007669"/>
    <property type="project" value="InterPro"/>
</dbReference>
<feature type="binding site" evidence="7">
    <location>
        <position position="229"/>
    </location>
    <ligand>
        <name>L-glutamine</name>
        <dbReference type="ChEBI" id="CHEBI:58359"/>
    </ligand>
</feature>
<evidence type="ECO:0000313" key="12">
    <source>
        <dbReference type="EMBL" id="QDH13485.1"/>
    </source>
</evidence>
<evidence type="ECO:0000256" key="9">
    <source>
        <dbReference type="RuleBase" id="RU003811"/>
    </source>
</evidence>
<dbReference type="NCBIfam" id="NF002730">
    <property type="entry name" value="PRK02628.1"/>
    <property type="match status" value="1"/>
</dbReference>
<dbReference type="PANTHER" id="PTHR23090:SF9">
    <property type="entry name" value="GLUTAMINE-DEPENDENT NAD(+) SYNTHETASE"/>
    <property type="match status" value="1"/>
</dbReference>
<dbReference type="GO" id="GO:0005524">
    <property type="term" value="F:ATP binding"/>
    <property type="evidence" value="ECO:0007669"/>
    <property type="project" value="UniProtKB-UniRule"/>
</dbReference>
<dbReference type="RefSeq" id="WP_141443192.1">
    <property type="nucleotide sequence ID" value="NZ_CP038231.1"/>
</dbReference>
<accession>A0A4Y6UBJ3</accession>
<dbReference type="SUPFAM" id="SSF52402">
    <property type="entry name" value="Adenine nucleotide alpha hydrolases-like"/>
    <property type="match status" value="1"/>
</dbReference>
<feature type="binding site" evidence="7">
    <location>
        <begin position="543"/>
        <end position="546"/>
    </location>
    <ligand>
        <name>deamido-NAD(+)</name>
        <dbReference type="ChEBI" id="CHEBI:58437"/>
        <note>ligand shared between two neighboring subunits</note>
    </ligand>
</feature>
<dbReference type="Gene3D" id="3.40.50.620">
    <property type="entry name" value="HUPs"/>
    <property type="match status" value="1"/>
</dbReference>
<comment type="function">
    <text evidence="7">Catalyzes the ATP-dependent amidation of deamido-NAD to form NAD. Uses L-glutamine as a nitrogen source.</text>
</comment>
<dbReference type="GO" id="GO:0009435">
    <property type="term" value="P:NAD+ biosynthetic process"/>
    <property type="evidence" value="ECO:0007669"/>
    <property type="project" value="UniProtKB-UniRule"/>
</dbReference>
<feature type="active site" description="Nucleophile; for glutaminase activity" evidence="7">
    <location>
        <position position="202"/>
    </location>
</feature>
<evidence type="ECO:0000256" key="10">
    <source>
        <dbReference type="SAM" id="MobiDB-lite"/>
    </source>
</evidence>
<evidence type="ECO:0000313" key="13">
    <source>
        <dbReference type="Proteomes" id="UP000318709"/>
    </source>
</evidence>
<dbReference type="EMBL" id="CP038231">
    <property type="protein sequence ID" value="QDH13485.1"/>
    <property type="molecule type" value="Genomic_DNA"/>
</dbReference>
<comment type="similarity">
    <text evidence="9">Belongs to the NAD synthetase family.</text>
</comment>
<comment type="catalytic activity">
    <reaction evidence="7 8">
        <text>deamido-NAD(+) + L-glutamine + ATP + H2O = L-glutamate + AMP + diphosphate + NAD(+) + H(+)</text>
        <dbReference type="Rhea" id="RHEA:24384"/>
        <dbReference type="ChEBI" id="CHEBI:15377"/>
        <dbReference type="ChEBI" id="CHEBI:15378"/>
        <dbReference type="ChEBI" id="CHEBI:29985"/>
        <dbReference type="ChEBI" id="CHEBI:30616"/>
        <dbReference type="ChEBI" id="CHEBI:33019"/>
        <dbReference type="ChEBI" id="CHEBI:57540"/>
        <dbReference type="ChEBI" id="CHEBI:58359"/>
        <dbReference type="ChEBI" id="CHEBI:58437"/>
        <dbReference type="ChEBI" id="CHEBI:456215"/>
        <dbReference type="EC" id="6.3.5.1"/>
    </reaction>
</comment>
<dbReference type="InterPro" id="IPR036526">
    <property type="entry name" value="C-N_Hydrolase_sf"/>
</dbReference>
<protein>
    <recommendedName>
        <fullName evidence="7 8">Glutamine-dependent NAD(+) synthetase</fullName>
        <ecNumber evidence="7 8">6.3.5.1</ecNumber>
    </recommendedName>
    <alternativeName>
        <fullName evidence="7 8">NAD(+) synthase [glutamine-hydrolyzing]</fullName>
    </alternativeName>
</protein>
<dbReference type="NCBIfam" id="TIGR00552">
    <property type="entry name" value="nadE"/>
    <property type="match status" value="1"/>
</dbReference>
<dbReference type="HAMAP" id="MF_02090">
    <property type="entry name" value="NadE_glutamine_dep"/>
    <property type="match status" value="1"/>
</dbReference>
<feature type="binding site" evidence="7">
    <location>
        <position position="538"/>
    </location>
    <ligand>
        <name>deamido-NAD(+)</name>
        <dbReference type="ChEBI" id="CHEBI:58437"/>
        <note>ligand shared between two neighboring subunits</note>
    </ligand>
</feature>
<feature type="binding site" evidence="7">
    <location>
        <begin position="419"/>
        <end position="426"/>
    </location>
    <ligand>
        <name>ATP</name>
        <dbReference type="ChEBI" id="CHEBI:30616"/>
    </ligand>
</feature>
<comment type="pathway">
    <text evidence="1 7 8">Cofactor biosynthesis; NAD(+) biosynthesis; NAD(+) from deamido-NAD(+) (L-Gln route): step 1/1.</text>
</comment>
<feature type="active site" description="Proton acceptor; for glutaminase activity" evidence="7">
    <location>
        <position position="78"/>
    </location>
</feature>
<gene>
    <name evidence="7" type="primary">nadE</name>
    <name evidence="12" type="ORF">E3E12_03915</name>
</gene>
<evidence type="ECO:0000256" key="1">
    <source>
        <dbReference type="ARBA" id="ARBA00005188"/>
    </source>
</evidence>
<feature type="region of interest" description="Disordered" evidence="10">
    <location>
        <begin position="1"/>
        <end position="21"/>
    </location>
</feature>
<dbReference type="Proteomes" id="UP000318709">
    <property type="component" value="Chromosome"/>
</dbReference>
<evidence type="ECO:0000256" key="2">
    <source>
        <dbReference type="ARBA" id="ARBA00007145"/>
    </source>
</evidence>
<feature type="binding site" evidence="7">
    <location>
        <position position="153"/>
    </location>
    <ligand>
        <name>L-glutamine</name>
        <dbReference type="ChEBI" id="CHEBI:58359"/>
    </ligand>
</feature>
<dbReference type="InterPro" id="IPR041856">
    <property type="entry name" value="NAD+_synth_C"/>
</dbReference>
<dbReference type="InterPro" id="IPR022310">
    <property type="entry name" value="NAD/GMP_synthase"/>
</dbReference>
<keyword evidence="6 7" id="KW-0520">NAD</keyword>
<feature type="domain" description="CN hydrolase" evidence="11">
    <location>
        <begin position="38"/>
        <end position="302"/>
    </location>
</feature>
<dbReference type="UniPathway" id="UPA00253">
    <property type="reaction ID" value="UER00334"/>
</dbReference>
<dbReference type="InterPro" id="IPR014729">
    <property type="entry name" value="Rossmann-like_a/b/a_fold"/>
</dbReference>
<dbReference type="InterPro" id="IPR014445">
    <property type="entry name" value="Gln-dep_NAD_synthase"/>
</dbReference>
<dbReference type="GO" id="GO:0008795">
    <property type="term" value="F:NAD+ synthase activity"/>
    <property type="evidence" value="ECO:0007669"/>
    <property type="project" value="UniProtKB-UniRule"/>
</dbReference>
<dbReference type="Pfam" id="PF02540">
    <property type="entry name" value="NAD_synthase"/>
    <property type="match status" value="1"/>
</dbReference>
<evidence type="ECO:0000256" key="8">
    <source>
        <dbReference type="PIRNR" id="PIRNR006630"/>
    </source>
</evidence>
<proteinExistence type="inferred from homology"/>
<dbReference type="Gene3D" id="3.60.110.10">
    <property type="entry name" value="Carbon-nitrogen hydrolase"/>
    <property type="match status" value="1"/>
</dbReference>
<evidence type="ECO:0000256" key="3">
    <source>
        <dbReference type="ARBA" id="ARBA00022598"/>
    </source>
</evidence>
<dbReference type="InterPro" id="IPR003694">
    <property type="entry name" value="NAD_synthase"/>
</dbReference>
<feature type="binding site" evidence="7">
    <location>
        <position position="235"/>
    </location>
    <ligand>
        <name>L-glutamine</name>
        <dbReference type="ChEBI" id="CHEBI:58359"/>
    </ligand>
</feature>
<reference evidence="12 13" key="1">
    <citation type="submission" date="2019-03" db="EMBL/GenBank/DDBJ databases">
        <title>The complete genome sequence of Swingsia_sp. F3b2 LMG30590(T).</title>
        <authorList>
            <person name="Chua K.-O."/>
            <person name="Chan K.-G."/>
            <person name="See-Too W.-S."/>
        </authorList>
    </citation>
    <scope>NUCLEOTIDE SEQUENCE [LARGE SCALE GENOMIC DNA]</scope>
    <source>
        <strain evidence="12 13">F3b2</strain>
    </source>
</reference>
<dbReference type="InterPro" id="IPR003010">
    <property type="entry name" value="C-N_Hydrolase"/>
</dbReference>
<dbReference type="Gene3D" id="1.10.10.1140">
    <property type="entry name" value="Glutamine-dependent NAD+ synthetase, C-terminal domain"/>
    <property type="match status" value="1"/>
</dbReference>
<dbReference type="PROSITE" id="PS50263">
    <property type="entry name" value="CN_HYDROLASE"/>
    <property type="match status" value="1"/>
</dbReference>
<dbReference type="PANTHER" id="PTHR23090">
    <property type="entry name" value="NH 3 /GLUTAMINE-DEPENDENT NAD + SYNTHETASE"/>
    <property type="match status" value="1"/>
</dbReference>
<dbReference type="KEGG" id="swf:E3E12_03915"/>
<feature type="binding site" evidence="7">
    <location>
        <position position="533"/>
    </location>
    <ligand>
        <name>ATP</name>
        <dbReference type="ChEBI" id="CHEBI:30616"/>
    </ligand>
</feature>
<evidence type="ECO:0000256" key="6">
    <source>
        <dbReference type="ARBA" id="ARBA00023027"/>
    </source>
</evidence>
<dbReference type="GO" id="GO:0003952">
    <property type="term" value="F:NAD+ synthase (glutamine-hydrolyzing) activity"/>
    <property type="evidence" value="ECO:0007669"/>
    <property type="project" value="UniProtKB-UniRule"/>
</dbReference>
<evidence type="ECO:0000259" key="11">
    <source>
        <dbReference type="PROSITE" id="PS50263"/>
    </source>
</evidence>
<keyword evidence="13" id="KW-1185">Reference proteome</keyword>
<dbReference type="CDD" id="cd07570">
    <property type="entry name" value="GAT_Gln-NAD-synth"/>
    <property type="match status" value="1"/>
</dbReference>
<evidence type="ECO:0000256" key="5">
    <source>
        <dbReference type="ARBA" id="ARBA00022840"/>
    </source>
</evidence>
<name>A0A4Y6UBJ3_9PROT</name>
<organism evidence="12 13">
    <name type="scientific">Formicincola oecophyllae</name>
    <dbReference type="NCBI Taxonomy" id="2558361"/>
    <lineage>
        <taxon>Bacteria</taxon>
        <taxon>Pseudomonadati</taxon>
        <taxon>Pseudomonadota</taxon>
        <taxon>Alphaproteobacteria</taxon>
        <taxon>Acetobacterales</taxon>
        <taxon>Acetobacteraceae</taxon>
        <taxon>Formicincola</taxon>
    </lineage>
</organism>